<dbReference type="Proteomes" id="UP000031121">
    <property type="component" value="Chromosome"/>
</dbReference>
<dbReference type="EMBL" id="CP009302">
    <property type="protein sequence ID" value="AJC12106.1"/>
    <property type="molecule type" value="Genomic_DNA"/>
</dbReference>
<feature type="domain" description="AAA+ ATPase" evidence="1">
    <location>
        <begin position="32"/>
        <end position="187"/>
    </location>
</feature>
<organism evidence="2 3">
    <name type="scientific">Berryella intestinalis</name>
    <dbReference type="NCBI Taxonomy" id="1531429"/>
    <lineage>
        <taxon>Bacteria</taxon>
        <taxon>Bacillati</taxon>
        <taxon>Actinomycetota</taxon>
        <taxon>Coriobacteriia</taxon>
        <taxon>Eggerthellales</taxon>
        <taxon>Eggerthellaceae</taxon>
        <taxon>Berryella</taxon>
    </lineage>
</organism>
<dbReference type="OrthoDB" id="9808317at2"/>
<dbReference type="InterPro" id="IPR003959">
    <property type="entry name" value="ATPase_AAA_core"/>
</dbReference>
<dbReference type="RefSeq" id="WP_039689168.1">
    <property type="nucleotide sequence ID" value="NZ_CP009302.1"/>
</dbReference>
<dbReference type="SMART" id="SM00382">
    <property type="entry name" value="AAA"/>
    <property type="match status" value="1"/>
</dbReference>
<dbReference type="Gene3D" id="3.40.50.300">
    <property type="entry name" value="P-loop containing nucleotide triphosphate hydrolases"/>
    <property type="match status" value="1"/>
</dbReference>
<sequence>MDIRQAKEQIKNAMTAYFSKDGFGNYRLPIEQQRPVFLMGAPGIGKTAIIKQIAQELEVGFVSYSMTHHTRQSALGLPFITKRTYGGVEYDVSEYTMSEIIAAVYDEIERSGKSEGILFLDEINCVSETLNPAMLQFLQYKEFGRHRVPDGWIVVTAGNPAEYNRTARDFDIATWDRLKRIDVEPDFDAWHAYAVGAGVHPAVLTYLDIERDHFYRMETTVDGVSFVTARGWDDLSSMLKLAEEQDIAVDDLLVSQYLQDETVSRRFSAYYALFTKYRSDYQVDLILSGEAGQDLVERAREASFDERVSLIGLITDALDQAVRAAVLEEKAIGFLHGKLVELRDGLGDGAAADVSRELSGIAAALSETVRSERAAGVLSSERYFVYERSVQMIDGFMGDAPRGEGLSFDRVRELFAQTAEGLDGRIAEASRALEGAFGFVDAAFGDDQEMLMLVTDLSVSRYGMEFINGHGCDAYFEHNKALRFYERGNDLAQRIGRIDLEGE</sequence>
<dbReference type="CDD" id="cd00009">
    <property type="entry name" value="AAA"/>
    <property type="match status" value="1"/>
</dbReference>
<dbReference type="GO" id="GO:0016887">
    <property type="term" value="F:ATP hydrolysis activity"/>
    <property type="evidence" value="ECO:0007669"/>
    <property type="project" value="InterPro"/>
</dbReference>
<accession>A0A0A8B3R0</accession>
<dbReference type="HOGENOM" id="CLU_543789_0_0_11"/>
<dbReference type="GO" id="GO:0005524">
    <property type="term" value="F:ATP binding"/>
    <property type="evidence" value="ECO:0007669"/>
    <property type="project" value="InterPro"/>
</dbReference>
<evidence type="ECO:0000313" key="3">
    <source>
        <dbReference type="Proteomes" id="UP000031121"/>
    </source>
</evidence>
<proteinExistence type="predicted"/>
<protein>
    <submittedName>
        <fullName evidence="2">ATPase</fullName>
    </submittedName>
</protein>
<dbReference type="InterPro" id="IPR003593">
    <property type="entry name" value="AAA+_ATPase"/>
</dbReference>
<dbReference type="InterPro" id="IPR027417">
    <property type="entry name" value="P-loop_NTPase"/>
</dbReference>
<reference evidence="3" key="1">
    <citation type="submission" date="2014-08" db="EMBL/GenBank/DDBJ databases">
        <title>Coriobacteriaceae sp. complete genome.</title>
        <authorList>
            <person name="Looft T."/>
            <person name="Bayles D.O."/>
            <person name="Stanton T.B."/>
        </authorList>
    </citation>
    <scope>NUCLEOTIDE SEQUENCE [LARGE SCALE GENOMIC DNA]</scope>
    <source>
        <strain evidence="3">68-1-3</strain>
    </source>
</reference>
<dbReference type="AlphaFoldDB" id="A0A0A8B3R0"/>
<reference evidence="2 3" key="2">
    <citation type="journal article" date="2015" name="Genome Announc.">
        <title>Complete Genome Sequence of Coriobacteriaceae Strain 68-1-3, a Novel Mucus-Degrading Isolate from the Swine Intestinal Tract.</title>
        <authorList>
            <person name="Looft T."/>
            <person name="Bayles D.O."/>
            <person name="Alt D.P."/>
            <person name="Stanton T.B."/>
        </authorList>
    </citation>
    <scope>NUCLEOTIDE SEQUENCE [LARGE SCALE GENOMIC DNA]</scope>
    <source>
        <strain evidence="2 3">68-1-3</strain>
    </source>
</reference>
<gene>
    <name evidence="2" type="ORF">JI75_04885</name>
</gene>
<dbReference type="KEGG" id="cbac:JI75_04885"/>
<evidence type="ECO:0000259" key="1">
    <source>
        <dbReference type="SMART" id="SM00382"/>
    </source>
</evidence>
<dbReference type="SUPFAM" id="SSF52540">
    <property type="entry name" value="P-loop containing nucleoside triphosphate hydrolases"/>
    <property type="match status" value="1"/>
</dbReference>
<keyword evidence="3" id="KW-1185">Reference proteome</keyword>
<dbReference type="STRING" id="1531429.JI75_04885"/>
<evidence type="ECO:0000313" key="2">
    <source>
        <dbReference type="EMBL" id="AJC12106.1"/>
    </source>
</evidence>
<name>A0A0A8B3R0_9ACTN</name>
<dbReference type="Pfam" id="PF00004">
    <property type="entry name" value="AAA"/>
    <property type="match status" value="1"/>
</dbReference>